<feature type="compositionally biased region" description="Pro residues" evidence="1">
    <location>
        <begin position="28"/>
        <end position="39"/>
    </location>
</feature>
<accession>A0A4Y2IK38</accession>
<sequence length="80" mass="9125">MGVRRNLILSLTPENPIPEDPIPEDPIPENPTPQNPTPENPNFIPNSRDKNLRFAVWMGVRRNLILSQTPENSIFIPDSR</sequence>
<name>A0A4Y2IK38_ARAVE</name>
<proteinExistence type="predicted"/>
<evidence type="ECO:0000313" key="3">
    <source>
        <dbReference type="Proteomes" id="UP000499080"/>
    </source>
</evidence>
<comment type="caution">
    <text evidence="2">The sequence shown here is derived from an EMBL/GenBank/DDBJ whole genome shotgun (WGS) entry which is preliminary data.</text>
</comment>
<evidence type="ECO:0000256" key="1">
    <source>
        <dbReference type="SAM" id="MobiDB-lite"/>
    </source>
</evidence>
<organism evidence="2 3">
    <name type="scientific">Araneus ventricosus</name>
    <name type="common">Orbweaver spider</name>
    <name type="synonym">Epeira ventricosa</name>
    <dbReference type="NCBI Taxonomy" id="182803"/>
    <lineage>
        <taxon>Eukaryota</taxon>
        <taxon>Metazoa</taxon>
        <taxon>Ecdysozoa</taxon>
        <taxon>Arthropoda</taxon>
        <taxon>Chelicerata</taxon>
        <taxon>Arachnida</taxon>
        <taxon>Araneae</taxon>
        <taxon>Araneomorphae</taxon>
        <taxon>Entelegynae</taxon>
        <taxon>Araneoidea</taxon>
        <taxon>Araneidae</taxon>
        <taxon>Araneus</taxon>
    </lineage>
</organism>
<dbReference type="AlphaFoldDB" id="A0A4Y2IK38"/>
<feature type="region of interest" description="Disordered" evidence="1">
    <location>
        <begin position="1"/>
        <end position="47"/>
    </location>
</feature>
<gene>
    <name evidence="2" type="ORF">AVEN_188959_1</name>
</gene>
<protein>
    <submittedName>
        <fullName evidence="2">Uncharacterized protein</fullName>
    </submittedName>
</protein>
<evidence type="ECO:0000313" key="2">
    <source>
        <dbReference type="EMBL" id="GBM77950.1"/>
    </source>
</evidence>
<keyword evidence="3" id="KW-1185">Reference proteome</keyword>
<dbReference type="EMBL" id="BGPR01002722">
    <property type="protein sequence ID" value="GBM77950.1"/>
    <property type="molecule type" value="Genomic_DNA"/>
</dbReference>
<dbReference type="Proteomes" id="UP000499080">
    <property type="component" value="Unassembled WGS sequence"/>
</dbReference>
<reference evidence="2 3" key="1">
    <citation type="journal article" date="2019" name="Sci. Rep.">
        <title>Orb-weaving spider Araneus ventricosus genome elucidates the spidroin gene catalogue.</title>
        <authorList>
            <person name="Kono N."/>
            <person name="Nakamura H."/>
            <person name="Ohtoshi R."/>
            <person name="Moran D.A.P."/>
            <person name="Shinohara A."/>
            <person name="Yoshida Y."/>
            <person name="Fujiwara M."/>
            <person name="Mori M."/>
            <person name="Tomita M."/>
            <person name="Arakawa K."/>
        </authorList>
    </citation>
    <scope>NUCLEOTIDE SEQUENCE [LARGE SCALE GENOMIC DNA]</scope>
</reference>